<dbReference type="PROSITE" id="PS00913">
    <property type="entry name" value="ADH_IRON_1"/>
    <property type="match status" value="1"/>
</dbReference>
<dbReference type="InterPro" id="IPR039697">
    <property type="entry name" value="Alcohol_dehydrogenase_Fe"/>
</dbReference>
<keyword evidence="4" id="KW-0520">NAD</keyword>
<reference evidence="7" key="1">
    <citation type="submission" date="2019-11" db="EMBL/GenBank/DDBJ databases">
        <authorList>
            <person name="Feng L."/>
        </authorList>
    </citation>
    <scope>NUCLEOTIDE SEQUENCE</scope>
    <source>
        <strain evidence="7">BintestinalisLFYP9</strain>
    </source>
</reference>
<sequence>MITKKHSAHYKNQNLLSLPPLYFLILSEQNEVSTFRTLNLKMTLRNLNYRIMINRFVLNEVSYFGPGAREVLPQEIKRLGLKKAFVSTDKDLIKFGVADKVLSVLDKAGIPYVVFSDIKPNPTVSNVNAGVKAFAESGADFILAIGGGSSIDTSKAIGIITNNPEFSDVVSLEGVAPTQKKSVPIIALPTTAGTAAEVTINYVITDEVNEKKMVCVDPNDIPAIAIVDAELMYTLPKGLTASTGLDALTHAIEGLITKGAWEMSDMFEIKAIEMITRYLETAVFEPTNAEARNGMAVAQYIAGMAFSNVGLGVVHGMAHPLGAIFDIPHGVANALLLPIIMEFNAPAALDKYVEIAKAMKVYKEGMSQEEAARAAVDAVRALSVRVGIPQHLSELGIKESDLDKLATAAIADVCTPGNPREVTKEIILDLYKKAL</sequence>
<protein>
    <submittedName>
        <fullName evidence="7">Lactaldehyde reductase</fullName>
        <ecNumber evidence="7">1.1.1.77</ecNumber>
    </submittedName>
</protein>
<accession>A0A6N2U182</accession>
<dbReference type="SUPFAM" id="SSF56796">
    <property type="entry name" value="Dehydroquinate synthase-like"/>
    <property type="match status" value="1"/>
</dbReference>
<dbReference type="PROSITE" id="PS00060">
    <property type="entry name" value="ADH_IRON_2"/>
    <property type="match status" value="1"/>
</dbReference>
<evidence type="ECO:0000259" key="6">
    <source>
        <dbReference type="Pfam" id="PF25137"/>
    </source>
</evidence>
<dbReference type="FunFam" id="1.20.1090.10:FF:000001">
    <property type="entry name" value="Aldehyde-alcohol dehydrogenase"/>
    <property type="match status" value="1"/>
</dbReference>
<dbReference type="GO" id="GO:0004022">
    <property type="term" value="F:alcohol dehydrogenase (NAD+) activity"/>
    <property type="evidence" value="ECO:0007669"/>
    <property type="project" value="TreeGrafter"/>
</dbReference>
<dbReference type="Gene3D" id="3.40.50.1970">
    <property type="match status" value="1"/>
</dbReference>
<evidence type="ECO:0000256" key="1">
    <source>
        <dbReference type="ARBA" id="ARBA00001962"/>
    </source>
</evidence>
<evidence type="ECO:0000259" key="5">
    <source>
        <dbReference type="Pfam" id="PF00465"/>
    </source>
</evidence>
<dbReference type="EC" id="1.1.1.77" evidence="7"/>
<evidence type="ECO:0000256" key="3">
    <source>
        <dbReference type="ARBA" id="ARBA00023002"/>
    </source>
</evidence>
<feature type="domain" description="Fe-containing alcohol dehydrogenase-like C-terminal" evidence="6">
    <location>
        <begin position="240"/>
        <end position="435"/>
    </location>
</feature>
<proteinExistence type="inferred from homology"/>
<dbReference type="CDD" id="cd08176">
    <property type="entry name" value="LPO"/>
    <property type="match status" value="1"/>
</dbReference>
<evidence type="ECO:0000313" key="7">
    <source>
        <dbReference type="EMBL" id="VYT12194.1"/>
    </source>
</evidence>
<dbReference type="InterPro" id="IPR056798">
    <property type="entry name" value="ADH_Fe_C"/>
</dbReference>
<dbReference type="NCBIfam" id="TIGR02638">
    <property type="entry name" value="lactal_redase"/>
    <property type="match status" value="1"/>
</dbReference>
<dbReference type="FunFam" id="3.40.50.1970:FF:000003">
    <property type="entry name" value="Alcohol dehydrogenase, iron-containing"/>
    <property type="match status" value="1"/>
</dbReference>
<dbReference type="Pfam" id="PF00465">
    <property type="entry name" value="Fe-ADH"/>
    <property type="match status" value="1"/>
</dbReference>
<dbReference type="InterPro" id="IPR013460">
    <property type="entry name" value="Lactal_redase"/>
</dbReference>
<dbReference type="Pfam" id="PF25137">
    <property type="entry name" value="ADH_Fe_C"/>
    <property type="match status" value="1"/>
</dbReference>
<feature type="domain" description="Alcohol dehydrogenase iron-type/glycerol dehydrogenase GldA" evidence="5">
    <location>
        <begin position="63"/>
        <end position="228"/>
    </location>
</feature>
<comment type="similarity">
    <text evidence="2">Belongs to the iron-containing alcohol dehydrogenase family.</text>
</comment>
<dbReference type="Gene3D" id="1.20.1090.10">
    <property type="entry name" value="Dehydroquinate synthase-like - alpha domain"/>
    <property type="match status" value="1"/>
</dbReference>
<dbReference type="AlphaFoldDB" id="A0A6N2U182"/>
<dbReference type="PANTHER" id="PTHR11496:SF102">
    <property type="entry name" value="ALCOHOL DEHYDROGENASE 4"/>
    <property type="match status" value="1"/>
</dbReference>
<gene>
    <name evidence="7" type="primary">fucO</name>
    <name evidence="7" type="ORF">BILFYP9_01860</name>
</gene>
<dbReference type="InterPro" id="IPR001670">
    <property type="entry name" value="ADH_Fe/GldA"/>
</dbReference>
<dbReference type="InterPro" id="IPR018211">
    <property type="entry name" value="ADH_Fe_CS"/>
</dbReference>
<dbReference type="EMBL" id="CACRSU010000017">
    <property type="protein sequence ID" value="VYT12194.1"/>
    <property type="molecule type" value="Genomic_DNA"/>
</dbReference>
<comment type="cofactor">
    <cofactor evidence="1">
        <name>Fe cation</name>
        <dbReference type="ChEBI" id="CHEBI:24875"/>
    </cofactor>
</comment>
<name>A0A6N2U182_9BACE</name>
<dbReference type="NCBIfam" id="NF007911">
    <property type="entry name" value="PRK10624.1"/>
    <property type="match status" value="1"/>
</dbReference>
<dbReference type="GO" id="GO:0008912">
    <property type="term" value="F:lactaldehyde reductase activity"/>
    <property type="evidence" value="ECO:0007669"/>
    <property type="project" value="UniProtKB-EC"/>
</dbReference>
<dbReference type="PANTHER" id="PTHR11496">
    <property type="entry name" value="ALCOHOL DEHYDROGENASE"/>
    <property type="match status" value="1"/>
</dbReference>
<keyword evidence="3 7" id="KW-0560">Oxidoreductase</keyword>
<organism evidence="7">
    <name type="scientific">Bacteroides intestinalis</name>
    <dbReference type="NCBI Taxonomy" id="329854"/>
    <lineage>
        <taxon>Bacteria</taxon>
        <taxon>Pseudomonadati</taxon>
        <taxon>Bacteroidota</taxon>
        <taxon>Bacteroidia</taxon>
        <taxon>Bacteroidales</taxon>
        <taxon>Bacteroidaceae</taxon>
        <taxon>Bacteroides</taxon>
    </lineage>
</organism>
<evidence type="ECO:0000256" key="2">
    <source>
        <dbReference type="ARBA" id="ARBA00007358"/>
    </source>
</evidence>
<dbReference type="GO" id="GO:0046872">
    <property type="term" value="F:metal ion binding"/>
    <property type="evidence" value="ECO:0007669"/>
    <property type="project" value="InterPro"/>
</dbReference>
<evidence type="ECO:0000256" key="4">
    <source>
        <dbReference type="ARBA" id="ARBA00023027"/>
    </source>
</evidence>